<dbReference type="AlphaFoldDB" id="A0A084R234"/>
<proteinExistence type="predicted"/>
<dbReference type="OrthoDB" id="3748548at2759"/>
<gene>
    <name evidence="2" type="ORF">S40285_09772</name>
</gene>
<feature type="region of interest" description="Disordered" evidence="1">
    <location>
        <begin position="20"/>
        <end position="43"/>
    </location>
</feature>
<protein>
    <submittedName>
        <fullName evidence="2">Uncharacterized protein</fullName>
    </submittedName>
</protein>
<accession>A0A084R234</accession>
<sequence>MAARELIVVALNHTNEELNLEPQSPRLDHGEWMDVPESQPPQEIRAGESGIWRCKSRRIGTGVEGAPVT</sequence>
<dbReference type="Gene3D" id="2.60.270.50">
    <property type="match status" value="1"/>
</dbReference>
<evidence type="ECO:0000313" key="3">
    <source>
        <dbReference type="Proteomes" id="UP000028524"/>
    </source>
</evidence>
<keyword evidence="3" id="KW-1185">Reference proteome</keyword>
<dbReference type="Proteomes" id="UP000028524">
    <property type="component" value="Unassembled WGS sequence"/>
</dbReference>
<reference evidence="2 3" key="1">
    <citation type="journal article" date="2014" name="BMC Genomics">
        <title>Comparative genome sequencing reveals chemotype-specific gene clusters in the toxigenic black mold Stachybotrys.</title>
        <authorList>
            <person name="Semeiks J."/>
            <person name="Borek D."/>
            <person name="Otwinowski Z."/>
            <person name="Grishin N.V."/>
        </authorList>
    </citation>
    <scope>NUCLEOTIDE SEQUENCE [LARGE SCALE GENOMIC DNA]</scope>
    <source>
        <strain evidence="2 3">IBT 40285</strain>
    </source>
</reference>
<dbReference type="EMBL" id="KL659248">
    <property type="protein sequence ID" value="KFA70269.1"/>
    <property type="molecule type" value="Genomic_DNA"/>
</dbReference>
<evidence type="ECO:0000313" key="2">
    <source>
        <dbReference type="EMBL" id="KFA70269.1"/>
    </source>
</evidence>
<name>A0A084R234_STAC4</name>
<dbReference type="InParanoid" id="A0A084R234"/>
<dbReference type="OMA" id="CHIGTGI"/>
<organism evidence="2 3">
    <name type="scientific">Stachybotrys chlorohalonatus (strain IBT 40285)</name>
    <dbReference type="NCBI Taxonomy" id="1283841"/>
    <lineage>
        <taxon>Eukaryota</taxon>
        <taxon>Fungi</taxon>
        <taxon>Dikarya</taxon>
        <taxon>Ascomycota</taxon>
        <taxon>Pezizomycotina</taxon>
        <taxon>Sordariomycetes</taxon>
        <taxon>Hypocreomycetidae</taxon>
        <taxon>Hypocreales</taxon>
        <taxon>Stachybotryaceae</taxon>
        <taxon>Stachybotrys</taxon>
    </lineage>
</organism>
<dbReference type="HOGENOM" id="CLU_2777583_0_0_1"/>
<evidence type="ECO:0000256" key="1">
    <source>
        <dbReference type="SAM" id="MobiDB-lite"/>
    </source>
</evidence>